<accession>A0A9X1JWQ1</accession>
<dbReference type="RefSeq" id="WP_219053637.1">
    <property type="nucleotide sequence ID" value="NZ_JAHWDP010000009.1"/>
</dbReference>
<evidence type="ECO:0000313" key="2">
    <source>
        <dbReference type="Proteomes" id="UP001138686"/>
    </source>
</evidence>
<proteinExistence type="predicted"/>
<gene>
    <name evidence="1" type="ORF">KXJ69_13420</name>
</gene>
<comment type="caution">
    <text evidence="1">The sequence shown here is derived from an EMBL/GenBank/DDBJ whole genome shotgun (WGS) entry which is preliminary data.</text>
</comment>
<reference evidence="1" key="1">
    <citation type="submission" date="2021-07" db="EMBL/GenBank/DDBJ databases">
        <title>Aureisphaera sp. CAU 1614 isolated from sea sediment.</title>
        <authorList>
            <person name="Kim W."/>
        </authorList>
    </citation>
    <scope>NUCLEOTIDE SEQUENCE</scope>
    <source>
        <strain evidence="1">CAU 1614</strain>
    </source>
</reference>
<dbReference type="Proteomes" id="UP001138686">
    <property type="component" value="Unassembled WGS sequence"/>
</dbReference>
<evidence type="ECO:0000313" key="1">
    <source>
        <dbReference type="EMBL" id="MBW2939110.1"/>
    </source>
</evidence>
<keyword evidence="2" id="KW-1185">Reference proteome</keyword>
<organism evidence="1 2">
    <name type="scientific">Halomarinibacterium sedimenti</name>
    <dbReference type="NCBI Taxonomy" id="2857106"/>
    <lineage>
        <taxon>Bacteria</taxon>
        <taxon>Pseudomonadati</taxon>
        <taxon>Bacteroidota</taxon>
        <taxon>Flavobacteriia</taxon>
        <taxon>Flavobacteriales</taxon>
        <taxon>Flavobacteriaceae</taxon>
        <taxon>Halomarinibacterium</taxon>
    </lineage>
</organism>
<name>A0A9X1JWQ1_9FLAO</name>
<sequence>MVAQVGINTTNPRATLEIAGDTNITGTIDIGDISSLTDGEQSTFLIQDSDNSIKSIDVSNPTGAALGYIQEYEIINPDKDWVKDFDTGIDASDYVLIAISASFDQELIISDSHNAPDNATLPYTSTFVKNGTWHIIADFPVAANTAGTIGTWNIQTLIYSNDLSKQFGTVVIPMLGGTTSSAVVPIID</sequence>
<protein>
    <submittedName>
        <fullName evidence="1">Uncharacterized protein</fullName>
    </submittedName>
</protein>
<dbReference type="EMBL" id="JAHWDP010000009">
    <property type="protein sequence ID" value="MBW2939110.1"/>
    <property type="molecule type" value="Genomic_DNA"/>
</dbReference>
<dbReference type="AlphaFoldDB" id="A0A9X1JWQ1"/>